<evidence type="ECO:0000313" key="1">
    <source>
        <dbReference type="EMBL" id="DAE07111.1"/>
    </source>
</evidence>
<reference evidence="1" key="1">
    <citation type="journal article" date="2021" name="Proc. Natl. Acad. Sci. U.S.A.">
        <title>A Catalog of Tens of Thousands of Viruses from Human Metagenomes Reveals Hidden Associations with Chronic Diseases.</title>
        <authorList>
            <person name="Tisza M.J."/>
            <person name="Buck C.B."/>
        </authorList>
    </citation>
    <scope>NUCLEOTIDE SEQUENCE</scope>
    <source>
        <strain evidence="1">CtsK93</strain>
    </source>
</reference>
<dbReference type="EMBL" id="BK015446">
    <property type="protein sequence ID" value="DAE07111.1"/>
    <property type="molecule type" value="Genomic_DNA"/>
</dbReference>
<organism evidence="1">
    <name type="scientific">Myoviridae sp. ctsK93</name>
    <dbReference type="NCBI Taxonomy" id="2825190"/>
    <lineage>
        <taxon>Viruses</taxon>
        <taxon>Duplodnaviria</taxon>
        <taxon>Heunggongvirae</taxon>
        <taxon>Uroviricota</taxon>
        <taxon>Caudoviricetes</taxon>
    </lineage>
</organism>
<proteinExistence type="predicted"/>
<sequence length="76" mass="8890">MKTTEEIINLVSKALEPRPIKWVDINNDNVRFMYFGVTFRVTKELCVDEVKELCLHRTLAAILLELLLKKENINES</sequence>
<name>A0A8S5PIT4_9CAUD</name>
<protein>
    <submittedName>
        <fullName evidence="1">Uncharacterized protein</fullName>
    </submittedName>
</protein>
<accession>A0A8S5PIT4</accession>